<keyword evidence="2" id="KW-1003">Cell membrane</keyword>
<dbReference type="PATRIC" id="fig|1461693.3.peg.343"/>
<dbReference type="EMBL" id="AQQY01000001">
    <property type="protein sequence ID" value="KCV83422.1"/>
    <property type="molecule type" value="Genomic_DNA"/>
</dbReference>
<proteinExistence type="inferred from homology"/>
<dbReference type="SUPFAM" id="SSF54534">
    <property type="entry name" value="FKBP-like"/>
    <property type="match status" value="1"/>
</dbReference>
<keyword evidence="11" id="KW-1185">Reference proteome</keyword>
<evidence type="ECO:0000259" key="9">
    <source>
        <dbReference type="Pfam" id="PF13145"/>
    </source>
</evidence>
<dbReference type="InterPro" id="IPR052029">
    <property type="entry name" value="PpiD_chaperone"/>
</dbReference>
<dbReference type="Pfam" id="PF13624">
    <property type="entry name" value="SurA_N_3"/>
    <property type="match status" value="1"/>
</dbReference>
<evidence type="ECO:0000256" key="7">
    <source>
        <dbReference type="ARBA" id="ARBA00038408"/>
    </source>
</evidence>
<keyword evidence="5 8" id="KW-0472">Membrane</keyword>
<dbReference type="OrthoDB" id="9768393at2"/>
<evidence type="ECO:0000256" key="8">
    <source>
        <dbReference type="SAM" id="Phobius"/>
    </source>
</evidence>
<evidence type="ECO:0000256" key="3">
    <source>
        <dbReference type="ARBA" id="ARBA00022692"/>
    </source>
</evidence>
<dbReference type="SUPFAM" id="SSF109998">
    <property type="entry name" value="Triger factor/SurA peptide-binding domain-like"/>
    <property type="match status" value="1"/>
</dbReference>
<dbReference type="GO" id="GO:0005886">
    <property type="term" value="C:plasma membrane"/>
    <property type="evidence" value="ECO:0007669"/>
    <property type="project" value="UniProtKB-SubCell"/>
</dbReference>
<evidence type="ECO:0000256" key="2">
    <source>
        <dbReference type="ARBA" id="ARBA00022475"/>
    </source>
</evidence>
<gene>
    <name evidence="10" type="ORF">ATO10_01635</name>
</gene>
<evidence type="ECO:0000256" key="1">
    <source>
        <dbReference type="ARBA" id="ARBA00004401"/>
    </source>
</evidence>
<keyword evidence="10" id="KW-0413">Isomerase</keyword>
<keyword evidence="6" id="KW-0143">Chaperone</keyword>
<dbReference type="Proteomes" id="UP000024836">
    <property type="component" value="Unassembled WGS sequence"/>
</dbReference>
<keyword evidence="4 8" id="KW-1133">Transmembrane helix</keyword>
<dbReference type="PANTHER" id="PTHR47529">
    <property type="entry name" value="PEPTIDYL-PROLYL CIS-TRANS ISOMERASE D"/>
    <property type="match status" value="1"/>
</dbReference>
<evidence type="ECO:0000256" key="6">
    <source>
        <dbReference type="ARBA" id="ARBA00023186"/>
    </source>
</evidence>
<keyword evidence="3 8" id="KW-0812">Transmembrane</keyword>
<dbReference type="eggNOG" id="COG0760">
    <property type="taxonomic scope" value="Bacteria"/>
</dbReference>
<dbReference type="RefSeq" id="WP_035247176.1">
    <property type="nucleotide sequence ID" value="NZ_AQQY01000001.1"/>
</dbReference>
<feature type="domain" description="PpiC" evidence="9">
    <location>
        <begin position="244"/>
        <end position="362"/>
    </location>
</feature>
<comment type="similarity">
    <text evidence="7">Belongs to the PpiD chaperone family.</text>
</comment>
<evidence type="ECO:0000313" key="11">
    <source>
        <dbReference type="Proteomes" id="UP000024836"/>
    </source>
</evidence>
<evidence type="ECO:0000256" key="5">
    <source>
        <dbReference type="ARBA" id="ARBA00023136"/>
    </source>
</evidence>
<dbReference type="Pfam" id="PF13145">
    <property type="entry name" value="Rotamase_2"/>
    <property type="match status" value="1"/>
</dbReference>
<dbReference type="AlphaFoldDB" id="A0A058ZQG8"/>
<name>A0A058ZQG8_9RHOB</name>
<dbReference type="InterPro" id="IPR027304">
    <property type="entry name" value="Trigger_fact/SurA_dom_sf"/>
</dbReference>
<sequence>MSVAKKTGNFFVWMIIVALIVGLGGFGITNFGGSIQSIGTVGDTPISLNSYYTTLQREIRDVENQTGERLTVIEAEQLGIVQSARAQAITNATLDNELDRMGLDIGDGPVGQAVLDIASFQGSDGNFDREAYRYTLQQNGLTEAEFEEQLRGDTARSLISGALLSGTEVPQAYTDVISNFFGARRSYVYAQLSESQLDTPVGLPSDDALQSYYEANAGTFTTPESRDITYALLTPDMLADEVTVDETTLRELYDERITEYVRPERRLVEQLVYPNEAAAQDARDRLDAGEASFDELVAERGLELSQIDLGDVTKAQLGSAGADVFALTEPGVAGPVMSNLGPALIRMNAILDGSTVTFEQAKGDLSLEIVQDRARRIISDMITDLDDLLAAGATLEELANDTSMELGQISYFPGQDADIAGYEAFRTAAAQARESDFPELIELEDGGLFALRLNAITPPALRPLDAVRDEAIAGWQVVEAARLLAEKAQAMKALLDAGDSFASLGLNSQTVEPVARSGVAPAALVEPLFALEDGGATIVTAPDGAVYLLQMTGALPADAEDATLQAVLSAFQQQAAGAMAQDIFVYFAQSRLNDVGLTLDEAAIRAVHAQLP</sequence>
<dbReference type="PANTHER" id="PTHR47529:SF1">
    <property type="entry name" value="PERIPLASMIC CHAPERONE PPID"/>
    <property type="match status" value="1"/>
</dbReference>
<comment type="caution">
    <text evidence="10">The sequence shown here is derived from an EMBL/GenBank/DDBJ whole genome shotgun (WGS) entry which is preliminary data.</text>
</comment>
<organism evidence="10 11">
    <name type="scientific">Actibacterium atlanticum</name>
    <dbReference type="NCBI Taxonomy" id="1461693"/>
    <lineage>
        <taxon>Bacteria</taxon>
        <taxon>Pseudomonadati</taxon>
        <taxon>Pseudomonadota</taxon>
        <taxon>Alphaproteobacteria</taxon>
        <taxon>Rhodobacterales</taxon>
        <taxon>Roseobacteraceae</taxon>
        <taxon>Actibacterium</taxon>
    </lineage>
</organism>
<accession>A0A058ZQG8</accession>
<dbReference type="GO" id="GO:0003755">
    <property type="term" value="F:peptidyl-prolyl cis-trans isomerase activity"/>
    <property type="evidence" value="ECO:0007669"/>
    <property type="project" value="InterPro"/>
</dbReference>
<evidence type="ECO:0000313" key="10">
    <source>
        <dbReference type="EMBL" id="KCV83422.1"/>
    </source>
</evidence>
<feature type="transmembrane region" description="Helical" evidence="8">
    <location>
        <begin position="7"/>
        <end position="28"/>
    </location>
</feature>
<dbReference type="STRING" id="1461693.ATO10_01635"/>
<comment type="subcellular location">
    <subcellularLocation>
        <location evidence="1">Cell membrane</location>
        <topology evidence="1">Single-pass type II membrane protein</topology>
    </subcellularLocation>
</comment>
<evidence type="ECO:0000256" key="4">
    <source>
        <dbReference type="ARBA" id="ARBA00022989"/>
    </source>
</evidence>
<protein>
    <submittedName>
        <fullName evidence="10">Peptidyl-prolyl cis-trans isomerase D</fullName>
    </submittedName>
</protein>
<dbReference type="Gene3D" id="1.10.4030.10">
    <property type="entry name" value="Porin chaperone SurA, peptide-binding domain"/>
    <property type="match status" value="1"/>
</dbReference>
<reference evidence="10 11" key="1">
    <citation type="submission" date="2013-04" db="EMBL/GenBank/DDBJ databases">
        <title>Shimia sp. 22II-S11-Z10 Genome Sequencing.</title>
        <authorList>
            <person name="Lai Q."/>
            <person name="Li G."/>
            <person name="Shao Z."/>
        </authorList>
    </citation>
    <scope>NUCLEOTIDE SEQUENCE [LARGE SCALE GENOMIC DNA]</scope>
    <source>
        <strain evidence="11">22II-S11-Z10</strain>
    </source>
</reference>
<dbReference type="InterPro" id="IPR000297">
    <property type="entry name" value="PPIase_PpiC"/>
</dbReference>